<evidence type="ECO:0000256" key="6">
    <source>
        <dbReference type="ARBA" id="ARBA00023180"/>
    </source>
</evidence>
<evidence type="ECO:0000313" key="11">
    <source>
        <dbReference type="Proteomes" id="UP001567538"/>
    </source>
</evidence>
<keyword evidence="3 8" id="KW-0812">Transmembrane</keyword>
<evidence type="ECO:0000256" key="4">
    <source>
        <dbReference type="ARBA" id="ARBA00022989"/>
    </source>
</evidence>
<organism evidence="10 11">
    <name type="scientific">Salvia divinorum</name>
    <name type="common">Maria pastora</name>
    <name type="synonym">Diviner's sage</name>
    <dbReference type="NCBI Taxonomy" id="28513"/>
    <lineage>
        <taxon>Eukaryota</taxon>
        <taxon>Viridiplantae</taxon>
        <taxon>Streptophyta</taxon>
        <taxon>Embryophyta</taxon>
        <taxon>Tracheophyta</taxon>
        <taxon>Spermatophyta</taxon>
        <taxon>Magnoliopsida</taxon>
        <taxon>eudicotyledons</taxon>
        <taxon>Gunneridae</taxon>
        <taxon>Pentapetalae</taxon>
        <taxon>asterids</taxon>
        <taxon>lamiids</taxon>
        <taxon>Lamiales</taxon>
        <taxon>Lamiaceae</taxon>
        <taxon>Nepetoideae</taxon>
        <taxon>Mentheae</taxon>
        <taxon>Salviinae</taxon>
        <taxon>Salvia</taxon>
        <taxon>Salvia subgen. Calosphace</taxon>
    </lineage>
</organism>
<keyword evidence="4 8" id="KW-1133">Transmembrane helix</keyword>
<dbReference type="GO" id="GO:0016020">
    <property type="term" value="C:membrane"/>
    <property type="evidence" value="ECO:0007669"/>
    <property type="project" value="UniProtKB-SubCell"/>
</dbReference>
<keyword evidence="5 8" id="KW-0472">Membrane</keyword>
<dbReference type="Gene3D" id="3.40.50.300">
    <property type="entry name" value="P-loop containing nucleotide triphosphate hydrolases"/>
    <property type="match status" value="1"/>
</dbReference>
<proteinExistence type="predicted"/>
<feature type="compositionally biased region" description="Basic and acidic residues" evidence="7">
    <location>
        <begin position="324"/>
        <end position="344"/>
    </location>
</feature>
<evidence type="ECO:0000256" key="7">
    <source>
        <dbReference type="SAM" id="MobiDB-lite"/>
    </source>
</evidence>
<name>A0ABD1HTG7_SALDI</name>
<dbReference type="EC" id="2.8.2.20" evidence="10"/>
<feature type="compositionally biased region" description="Low complexity" evidence="7">
    <location>
        <begin position="313"/>
        <end position="322"/>
    </location>
</feature>
<keyword evidence="2 10" id="KW-0808">Transferase</keyword>
<dbReference type="PANTHER" id="PTHR12812">
    <property type="entry name" value="HEPARAN SULFATE 6-O-SULFOTRANSFERASE 3"/>
    <property type="match status" value="1"/>
</dbReference>
<reference evidence="10 11" key="1">
    <citation type="submission" date="2024-06" db="EMBL/GenBank/DDBJ databases">
        <title>A chromosome level genome sequence of Diviner's sage (Salvia divinorum).</title>
        <authorList>
            <person name="Ford S.A."/>
            <person name="Ro D.-K."/>
            <person name="Ness R.W."/>
            <person name="Phillips M.A."/>
        </authorList>
    </citation>
    <scope>NUCLEOTIDE SEQUENCE [LARGE SCALE GENOMIC DNA]</scope>
    <source>
        <strain evidence="10">SAF-2024a</strain>
        <tissue evidence="10">Leaf</tissue>
    </source>
</reference>
<dbReference type="GO" id="GO:0008476">
    <property type="term" value="F:protein-tyrosine sulfotransferase activity"/>
    <property type="evidence" value="ECO:0007669"/>
    <property type="project" value="UniProtKB-EC"/>
</dbReference>
<gene>
    <name evidence="10" type="ORF">AAHA92_08986</name>
</gene>
<dbReference type="EMBL" id="JBEAFC010000004">
    <property type="protein sequence ID" value="KAL1558534.1"/>
    <property type="molecule type" value="Genomic_DNA"/>
</dbReference>
<dbReference type="PANTHER" id="PTHR12812:SF0">
    <property type="entry name" value="HEPARAN-SULFATE 6-O-SULFOTRANSFERASE"/>
    <property type="match status" value="1"/>
</dbReference>
<keyword evidence="6" id="KW-0325">Glycoprotein</keyword>
<accession>A0ABD1HTG7</accession>
<evidence type="ECO:0000256" key="5">
    <source>
        <dbReference type="ARBA" id="ARBA00023136"/>
    </source>
</evidence>
<keyword evidence="11" id="KW-1185">Reference proteome</keyword>
<evidence type="ECO:0000256" key="1">
    <source>
        <dbReference type="ARBA" id="ARBA00004167"/>
    </source>
</evidence>
<dbReference type="Proteomes" id="UP001567538">
    <property type="component" value="Unassembled WGS sequence"/>
</dbReference>
<evidence type="ECO:0000256" key="9">
    <source>
        <dbReference type="SAM" id="SignalP"/>
    </source>
</evidence>
<sequence>MRCEIVHLMLVFFLLLLISEASEANDGYKQCEHKVKNWASFSADTEVSGNQHALRDLLLFLHVPRTGGRTYYHCFLKRLYSSSLECPRSYDKLRYNPRKSSCRLLTTHDDYSVMSKLPREKTSLMTILRDPIERVFSTYEFSLEVASRFLVHPNLTSVLTMSRSARRKTSGVSTLDIWPWKYLVPWMREDLFSRRDIRKLRGQVHLVTGDPYAMEDVVMPLHEYINEPITRDIVHNGATFQLVGLTNNSYFAGAHEVRHCVLKYHSLGDYVLQIAKKKLDNMIYVGLTENHKESANMFANVVATQVISKHKTSSSNSDGAGDNDSERHSQLPDMKTDANDKDENIYQNQKNVSSTGKDYAIQGNWTVGKLMEAYNSCVSKLRHSQADRRVNSLKQLYPANFTKEARKQVPEALIKEITLLNSLDIELYKYGQYIFGKQQEHMTQSMVHDEELSGILSTSTYRGIYNTPSWKCVSLSGAALMLLLIFIFICVSSRRRTSKVKL</sequence>
<evidence type="ECO:0000313" key="10">
    <source>
        <dbReference type="EMBL" id="KAL1558534.1"/>
    </source>
</evidence>
<comment type="caution">
    <text evidence="10">The sequence shown here is derived from an EMBL/GenBank/DDBJ whole genome shotgun (WGS) entry which is preliminary data.</text>
</comment>
<dbReference type="AlphaFoldDB" id="A0ABD1HTG7"/>
<keyword evidence="9" id="KW-0732">Signal</keyword>
<protein>
    <submittedName>
        <fullName evidence="10">Protein-tyrosine sulfotransferase</fullName>
        <ecNumber evidence="10">2.8.2.20</ecNumber>
    </submittedName>
</protein>
<feature type="signal peptide" evidence="9">
    <location>
        <begin position="1"/>
        <end position="24"/>
    </location>
</feature>
<evidence type="ECO:0000256" key="3">
    <source>
        <dbReference type="ARBA" id="ARBA00022692"/>
    </source>
</evidence>
<evidence type="ECO:0000256" key="8">
    <source>
        <dbReference type="SAM" id="Phobius"/>
    </source>
</evidence>
<evidence type="ECO:0000256" key="2">
    <source>
        <dbReference type="ARBA" id="ARBA00022679"/>
    </source>
</evidence>
<dbReference type="InterPro" id="IPR027417">
    <property type="entry name" value="P-loop_NTPase"/>
</dbReference>
<feature type="region of interest" description="Disordered" evidence="7">
    <location>
        <begin position="309"/>
        <end position="353"/>
    </location>
</feature>
<comment type="subcellular location">
    <subcellularLocation>
        <location evidence="1">Membrane</location>
        <topology evidence="1">Single-pass membrane protein</topology>
    </subcellularLocation>
</comment>
<feature type="transmembrane region" description="Helical" evidence="8">
    <location>
        <begin position="473"/>
        <end position="491"/>
    </location>
</feature>
<dbReference type="InterPro" id="IPR010635">
    <property type="entry name" value="Heparan_SO4-6-sulfoTrfase"/>
</dbReference>
<feature type="chain" id="PRO_5044747572" evidence="9">
    <location>
        <begin position="25"/>
        <end position="502"/>
    </location>
</feature>